<proteinExistence type="predicted"/>
<sequence length="171" mass="20003">MLEPDKRQEPRLPAIPQTPIRFASRSEYACGMMLEKYVPNFELRNGSTFQVGVGYSKTIDFYVNGTFVEYHPINLAHEFDNRTALRKFFEAMRHVKSHAKDTIINAVKDELAEKYYRRRKFLVTMAAGKDTELIVSGNPQDFYRDVLKRFGVNIPKEREALIEFQTLCREK</sequence>
<reference evidence="1" key="1">
    <citation type="submission" date="2020-04" db="EMBL/GenBank/DDBJ databases">
        <authorList>
            <person name="Chiriac C."/>
            <person name="Salcher M."/>
            <person name="Ghai R."/>
            <person name="Kavagutti S V."/>
        </authorList>
    </citation>
    <scope>NUCLEOTIDE SEQUENCE</scope>
</reference>
<organism evidence="1">
    <name type="scientific">uncultured Caudovirales phage</name>
    <dbReference type="NCBI Taxonomy" id="2100421"/>
    <lineage>
        <taxon>Viruses</taxon>
        <taxon>Duplodnaviria</taxon>
        <taxon>Heunggongvirae</taxon>
        <taxon>Uroviricota</taxon>
        <taxon>Caudoviricetes</taxon>
        <taxon>Peduoviridae</taxon>
        <taxon>Maltschvirus</taxon>
        <taxon>Maltschvirus maltsch</taxon>
    </lineage>
</organism>
<name>A0A6J5PAY5_9CAUD</name>
<accession>A0A6J5PAY5</accession>
<evidence type="ECO:0000313" key="1">
    <source>
        <dbReference type="EMBL" id="CAB4166601.1"/>
    </source>
</evidence>
<gene>
    <name evidence="1" type="ORF">UFOVP851_38</name>
</gene>
<dbReference type="EMBL" id="LR796790">
    <property type="protein sequence ID" value="CAB4166601.1"/>
    <property type="molecule type" value="Genomic_DNA"/>
</dbReference>
<protein>
    <submittedName>
        <fullName evidence="1">Uncharacterized protein</fullName>
    </submittedName>
</protein>